<feature type="chain" id="PRO_5040456394" evidence="2">
    <location>
        <begin position="17"/>
        <end position="102"/>
    </location>
</feature>
<feature type="transmembrane region" description="Helical" evidence="1">
    <location>
        <begin position="14"/>
        <end position="35"/>
    </location>
</feature>
<reference evidence="3" key="2">
    <citation type="submission" date="2022-10" db="EMBL/GenBank/DDBJ databases">
        <authorList>
            <consortium name="ENA_rothamsted_submissions"/>
            <consortium name="culmorum"/>
            <person name="King R."/>
        </authorList>
    </citation>
    <scope>NUCLEOTIDE SEQUENCE</scope>
</reference>
<sequence>MLLMILPFVMPQPGMSYCLAVSPTVILSVMFVVLYLVDQVHDLAEQLYICIQIVLNIIALVLNLMSNTASGAVFSLFLAHLLIAICIDLYYVIQERGFALLH</sequence>
<keyword evidence="1" id="KW-1133">Transmembrane helix</keyword>
<gene>
    <name evidence="3" type="ORF">DIATSA_LOCUS4003</name>
</gene>
<dbReference type="EMBL" id="OU893346">
    <property type="protein sequence ID" value="CAG9786013.1"/>
    <property type="molecule type" value="Genomic_DNA"/>
</dbReference>
<accession>A0A9N9WD67</accession>
<dbReference type="AlphaFoldDB" id="A0A9N9WD67"/>
<keyword evidence="1" id="KW-0812">Transmembrane</keyword>
<feature type="signal peptide" evidence="2">
    <location>
        <begin position="1"/>
        <end position="16"/>
    </location>
</feature>
<keyword evidence="2" id="KW-0732">Signal</keyword>
<reference evidence="3" key="1">
    <citation type="submission" date="2021-12" db="EMBL/GenBank/DDBJ databases">
        <authorList>
            <person name="King R."/>
        </authorList>
    </citation>
    <scope>NUCLEOTIDE SEQUENCE</scope>
</reference>
<keyword evidence="1" id="KW-0472">Membrane</keyword>
<evidence type="ECO:0000313" key="4">
    <source>
        <dbReference type="Proteomes" id="UP001153714"/>
    </source>
</evidence>
<evidence type="ECO:0000256" key="1">
    <source>
        <dbReference type="SAM" id="Phobius"/>
    </source>
</evidence>
<proteinExistence type="predicted"/>
<feature type="transmembrane region" description="Helical" evidence="1">
    <location>
        <begin position="47"/>
        <end position="66"/>
    </location>
</feature>
<dbReference type="OrthoDB" id="7355063at2759"/>
<evidence type="ECO:0000256" key="2">
    <source>
        <dbReference type="SAM" id="SignalP"/>
    </source>
</evidence>
<dbReference type="Proteomes" id="UP001153714">
    <property type="component" value="Chromosome 15"/>
</dbReference>
<keyword evidence="4" id="KW-1185">Reference proteome</keyword>
<feature type="transmembrane region" description="Helical" evidence="1">
    <location>
        <begin position="72"/>
        <end position="93"/>
    </location>
</feature>
<protein>
    <submittedName>
        <fullName evidence="3">Uncharacterized protein</fullName>
    </submittedName>
</protein>
<organism evidence="3 4">
    <name type="scientific">Diatraea saccharalis</name>
    <name type="common">sugarcane borer</name>
    <dbReference type="NCBI Taxonomy" id="40085"/>
    <lineage>
        <taxon>Eukaryota</taxon>
        <taxon>Metazoa</taxon>
        <taxon>Ecdysozoa</taxon>
        <taxon>Arthropoda</taxon>
        <taxon>Hexapoda</taxon>
        <taxon>Insecta</taxon>
        <taxon>Pterygota</taxon>
        <taxon>Neoptera</taxon>
        <taxon>Endopterygota</taxon>
        <taxon>Lepidoptera</taxon>
        <taxon>Glossata</taxon>
        <taxon>Ditrysia</taxon>
        <taxon>Pyraloidea</taxon>
        <taxon>Crambidae</taxon>
        <taxon>Crambinae</taxon>
        <taxon>Diatraea</taxon>
    </lineage>
</organism>
<evidence type="ECO:0000313" key="3">
    <source>
        <dbReference type="EMBL" id="CAG9786013.1"/>
    </source>
</evidence>
<name>A0A9N9WD67_9NEOP</name>